<keyword evidence="2" id="KW-1003">Cell membrane</keyword>
<dbReference type="GO" id="GO:0016763">
    <property type="term" value="F:pentosyltransferase activity"/>
    <property type="evidence" value="ECO:0007669"/>
    <property type="project" value="TreeGrafter"/>
</dbReference>
<evidence type="ECO:0000313" key="12">
    <source>
        <dbReference type="Proteomes" id="UP000502508"/>
    </source>
</evidence>
<dbReference type="GO" id="GO:0005886">
    <property type="term" value="C:plasma membrane"/>
    <property type="evidence" value="ECO:0007669"/>
    <property type="project" value="UniProtKB-SubCell"/>
</dbReference>
<reference evidence="11 12" key="2">
    <citation type="submission" date="2020-03" db="EMBL/GenBank/DDBJ databases">
        <authorList>
            <person name="Ichikawa N."/>
            <person name="Kimura A."/>
            <person name="Kitahashi Y."/>
            <person name="Uohara A."/>
        </authorList>
    </citation>
    <scope>NUCLEOTIDE SEQUENCE [LARGE SCALE GENOMIC DNA]</scope>
    <source>
        <strain evidence="11 12">NBRC 107702</strain>
    </source>
</reference>
<evidence type="ECO:0000313" key="11">
    <source>
        <dbReference type="EMBL" id="BCB76374.1"/>
    </source>
</evidence>
<evidence type="ECO:0000259" key="10">
    <source>
        <dbReference type="Pfam" id="PF13231"/>
    </source>
</evidence>
<dbReference type="InterPro" id="IPR050297">
    <property type="entry name" value="LipidA_mod_glycosyltrf_83"/>
</dbReference>
<feature type="domain" description="Glycosyltransferase RgtA/B/C/D-like" evidence="10">
    <location>
        <begin position="106"/>
        <end position="253"/>
    </location>
</feature>
<accession>A0A6F8XRA9</accession>
<dbReference type="KEGG" id="pfla:Pflav_027840"/>
<feature type="transmembrane region" description="Helical" evidence="9">
    <location>
        <begin position="360"/>
        <end position="377"/>
    </location>
</feature>
<dbReference type="RefSeq" id="WP_173036447.1">
    <property type="nucleotide sequence ID" value="NZ_AP022870.1"/>
</dbReference>
<dbReference type="GO" id="GO:0009103">
    <property type="term" value="P:lipopolysaccharide biosynthetic process"/>
    <property type="evidence" value="ECO:0007669"/>
    <property type="project" value="UniProtKB-ARBA"/>
</dbReference>
<sequence>MPSSTDDTAVLIVPSWPEPKDGNGQEPWTPTAHDLPAEPEPLTNPRLTTLAWLAPALVALGIGAFRLGNPALSEDELATWGMVTASWADFRSVVANVDLTVAPYYALLHLWVALVGDADWLLRLPSVLFAAGATGLVAAIGIRLGGRRVGLSAGLLFAVLPGVSRYAQEARPYALVLLAAAGSTYLLLRLLDRPRWPVYLGYLGMVVLLGLAHVVALLLLLAHGLLVAGERSWRSFLAWLGVASIGGALVLPLVLAGRAQSGSQLGWVPPLTWARLAETPERLFGTTVIAGAVMALALTAMSMRPLVRAATLWALAPAAGLAAAALITPLWVPRYLLFVLPAWALLAALALHRLTILRCLVVVLGIGLLAAPAQATIRTGYGHDFASRDIALVIRANRLPGDAVLFGPFSDGDQRTSRDAFMRYLDGDERPDDKLMVRPPRTQGSLGAQECPDLDVPSCFGKPDRVWVVRKGTYSNVMVDIGAAKEQLLRQDFVQSRLWPLKGFTVALYTRKPAL</sequence>
<feature type="transmembrane region" description="Helical" evidence="9">
    <location>
        <begin position="50"/>
        <end position="72"/>
    </location>
</feature>
<protein>
    <recommendedName>
        <fullName evidence="10">Glycosyltransferase RgtA/B/C/D-like domain-containing protein</fullName>
    </recommendedName>
</protein>
<feature type="region of interest" description="Disordered" evidence="8">
    <location>
        <begin position="1"/>
        <end position="40"/>
    </location>
</feature>
<evidence type="ECO:0000256" key="3">
    <source>
        <dbReference type="ARBA" id="ARBA00022676"/>
    </source>
</evidence>
<evidence type="ECO:0000256" key="5">
    <source>
        <dbReference type="ARBA" id="ARBA00022692"/>
    </source>
</evidence>
<dbReference type="PANTHER" id="PTHR33908:SF11">
    <property type="entry name" value="MEMBRANE PROTEIN"/>
    <property type="match status" value="1"/>
</dbReference>
<keyword evidence="7 9" id="KW-0472">Membrane</keyword>
<feature type="transmembrane region" description="Helical" evidence="9">
    <location>
        <begin position="149"/>
        <end position="167"/>
    </location>
</feature>
<feature type="transmembrane region" description="Helical" evidence="9">
    <location>
        <begin position="173"/>
        <end position="191"/>
    </location>
</feature>
<organism evidence="11 12">
    <name type="scientific">Phytohabitans flavus</name>
    <dbReference type="NCBI Taxonomy" id="1076124"/>
    <lineage>
        <taxon>Bacteria</taxon>
        <taxon>Bacillati</taxon>
        <taxon>Actinomycetota</taxon>
        <taxon>Actinomycetes</taxon>
        <taxon>Micromonosporales</taxon>
        <taxon>Micromonosporaceae</taxon>
    </lineage>
</organism>
<feature type="transmembrane region" description="Helical" evidence="9">
    <location>
        <begin position="309"/>
        <end position="328"/>
    </location>
</feature>
<dbReference type="PANTHER" id="PTHR33908">
    <property type="entry name" value="MANNOSYLTRANSFERASE YKCB-RELATED"/>
    <property type="match status" value="1"/>
</dbReference>
<comment type="subcellular location">
    <subcellularLocation>
        <location evidence="1">Cell membrane</location>
        <topology evidence="1">Multi-pass membrane protein</topology>
    </subcellularLocation>
</comment>
<evidence type="ECO:0000256" key="2">
    <source>
        <dbReference type="ARBA" id="ARBA00022475"/>
    </source>
</evidence>
<reference evidence="11 12" key="1">
    <citation type="submission" date="2020-03" db="EMBL/GenBank/DDBJ databases">
        <title>Whole genome shotgun sequence of Phytohabitans flavus NBRC 107702.</title>
        <authorList>
            <person name="Komaki H."/>
            <person name="Tamura T."/>
        </authorList>
    </citation>
    <scope>NUCLEOTIDE SEQUENCE [LARGE SCALE GENOMIC DNA]</scope>
    <source>
        <strain evidence="11 12">NBRC 107702</strain>
    </source>
</reference>
<dbReference type="InterPro" id="IPR038731">
    <property type="entry name" value="RgtA/B/C-like"/>
</dbReference>
<keyword evidence="3" id="KW-0328">Glycosyltransferase</keyword>
<dbReference type="AlphaFoldDB" id="A0A6F8XRA9"/>
<keyword evidence="5 9" id="KW-0812">Transmembrane</keyword>
<feature type="transmembrane region" description="Helical" evidence="9">
    <location>
        <begin position="93"/>
        <end position="114"/>
    </location>
</feature>
<evidence type="ECO:0000256" key="1">
    <source>
        <dbReference type="ARBA" id="ARBA00004651"/>
    </source>
</evidence>
<keyword evidence="12" id="KW-1185">Reference proteome</keyword>
<evidence type="ECO:0000256" key="7">
    <source>
        <dbReference type="ARBA" id="ARBA00023136"/>
    </source>
</evidence>
<feature type="transmembrane region" description="Helical" evidence="9">
    <location>
        <begin position="236"/>
        <end position="256"/>
    </location>
</feature>
<dbReference type="Pfam" id="PF13231">
    <property type="entry name" value="PMT_2"/>
    <property type="match status" value="1"/>
</dbReference>
<keyword evidence="4" id="KW-0808">Transferase</keyword>
<feature type="transmembrane region" description="Helical" evidence="9">
    <location>
        <begin position="120"/>
        <end position="142"/>
    </location>
</feature>
<name>A0A6F8XRA9_9ACTN</name>
<dbReference type="EMBL" id="AP022870">
    <property type="protein sequence ID" value="BCB76374.1"/>
    <property type="molecule type" value="Genomic_DNA"/>
</dbReference>
<feature type="transmembrane region" description="Helical" evidence="9">
    <location>
        <begin position="335"/>
        <end position="354"/>
    </location>
</feature>
<feature type="transmembrane region" description="Helical" evidence="9">
    <location>
        <begin position="198"/>
        <end position="224"/>
    </location>
</feature>
<proteinExistence type="predicted"/>
<dbReference type="Proteomes" id="UP000502508">
    <property type="component" value="Chromosome"/>
</dbReference>
<gene>
    <name evidence="11" type="ORF">Pflav_027840</name>
</gene>
<evidence type="ECO:0000256" key="6">
    <source>
        <dbReference type="ARBA" id="ARBA00022989"/>
    </source>
</evidence>
<keyword evidence="6 9" id="KW-1133">Transmembrane helix</keyword>
<evidence type="ECO:0000256" key="8">
    <source>
        <dbReference type="SAM" id="MobiDB-lite"/>
    </source>
</evidence>
<evidence type="ECO:0000256" key="9">
    <source>
        <dbReference type="SAM" id="Phobius"/>
    </source>
</evidence>
<evidence type="ECO:0000256" key="4">
    <source>
        <dbReference type="ARBA" id="ARBA00022679"/>
    </source>
</evidence>